<proteinExistence type="predicted"/>
<feature type="domain" description="Histidine kinase" evidence="6">
    <location>
        <begin position="153"/>
        <end position="364"/>
    </location>
</feature>
<dbReference type="PANTHER" id="PTHR43304:SF1">
    <property type="entry name" value="PAC DOMAIN-CONTAINING PROTEIN"/>
    <property type="match status" value="1"/>
</dbReference>
<dbReference type="GO" id="GO:0004673">
    <property type="term" value="F:protein histidine kinase activity"/>
    <property type="evidence" value="ECO:0007669"/>
    <property type="project" value="UniProtKB-EC"/>
</dbReference>
<evidence type="ECO:0000256" key="3">
    <source>
        <dbReference type="ARBA" id="ARBA00022553"/>
    </source>
</evidence>
<organism evidence="7 8">
    <name type="scientific">Panacibacter ginsenosidivorans</name>
    <dbReference type="NCBI Taxonomy" id="1813871"/>
    <lineage>
        <taxon>Bacteria</taxon>
        <taxon>Pseudomonadati</taxon>
        <taxon>Bacteroidota</taxon>
        <taxon>Chitinophagia</taxon>
        <taxon>Chitinophagales</taxon>
        <taxon>Chitinophagaceae</taxon>
        <taxon>Panacibacter</taxon>
    </lineage>
</organism>
<dbReference type="InterPro" id="IPR003594">
    <property type="entry name" value="HATPase_dom"/>
</dbReference>
<evidence type="ECO:0000313" key="7">
    <source>
        <dbReference type="EMBL" id="QEC70037.1"/>
    </source>
</evidence>
<accession>A0A5B8VER0</accession>
<dbReference type="PROSITE" id="PS50109">
    <property type="entry name" value="HIS_KIN"/>
    <property type="match status" value="1"/>
</dbReference>
<dbReference type="InterPro" id="IPR035965">
    <property type="entry name" value="PAS-like_dom_sf"/>
</dbReference>
<keyword evidence="8" id="KW-1185">Reference proteome</keyword>
<name>A0A5B8VER0_9BACT</name>
<evidence type="ECO:0000256" key="1">
    <source>
        <dbReference type="ARBA" id="ARBA00000085"/>
    </source>
</evidence>
<dbReference type="Proteomes" id="UP000321533">
    <property type="component" value="Chromosome"/>
</dbReference>
<evidence type="ECO:0000256" key="5">
    <source>
        <dbReference type="ARBA" id="ARBA00022777"/>
    </source>
</evidence>
<dbReference type="InterPro" id="IPR036890">
    <property type="entry name" value="HATPase_C_sf"/>
</dbReference>
<dbReference type="PRINTS" id="PR00344">
    <property type="entry name" value="BCTRLSENSOR"/>
</dbReference>
<keyword evidence="4" id="KW-0808">Transferase</keyword>
<dbReference type="EC" id="2.7.13.3" evidence="2"/>
<evidence type="ECO:0000259" key="6">
    <source>
        <dbReference type="PROSITE" id="PS50109"/>
    </source>
</evidence>
<dbReference type="Gene3D" id="3.30.450.20">
    <property type="entry name" value="PAS domain"/>
    <property type="match status" value="1"/>
</dbReference>
<protein>
    <recommendedName>
        <fullName evidence="2">histidine kinase</fullName>
        <ecNumber evidence="2">2.7.13.3</ecNumber>
    </recommendedName>
</protein>
<dbReference type="AlphaFoldDB" id="A0A5B8VER0"/>
<dbReference type="InterPro" id="IPR004358">
    <property type="entry name" value="Sig_transdc_His_kin-like_C"/>
</dbReference>
<dbReference type="InterPro" id="IPR013656">
    <property type="entry name" value="PAS_4"/>
</dbReference>
<dbReference type="SUPFAM" id="SSF55785">
    <property type="entry name" value="PYP-like sensor domain (PAS domain)"/>
    <property type="match status" value="1"/>
</dbReference>
<dbReference type="SUPFAM" id="SSF55874">
    <property type="entry name" value="ATPase domain of HSP90 chaperone/DNA topoisomerase II/histidine kinase"/>
    <property type="match status" value="1"/>
</dbReference>
<dbReference type="OrthoDB" id="5522855at2"/>
<sequence>MAKNPENSQINFNRYGILVADHVSAMLAYWDKNLVCRFANAAYMDWFGKTRDEMVDKMTLSELLGPLYEKNLPYILGALEGNIQTFEREIPVPAGGTRHAIANYFPDILNGEVKGFVVHVVDITSLKLLEKELLQSNKIISEQNKRLLNFANIVSHNLRSYAYNLESILYLFTNAQSIEEKNEAFDYLKNISKRFSSTIDHLNELVDLRHLSDLKLERINLHEYIEKAIVILAIQIKSTNATILNNVSADIMLSANPAYIESILLNFLSNAIKYRSPYRDPVIEFSSAIKGDELLLKIKDNGLGINLEKYSNDLFCIYKTFHGNPDAKGVGLFITKFQVESMGGRIEVESKETKGTTFTIYLKL</sequence>
<gene>
    <name evidence="7" type="ORF">FRZ67_23045</name>
</gene>
<dbReference type="CDD" id="cd00130">
    <property type="entry name" value="PAS"/>
    <property type="match status" value="1"/>
</dbReference>
<dbReference type="NCBIfam" id="TIGR00229">
    <property type="entry name" value="sensory_box"/>
    <property type="match status" value="1"/>
</dbReference>
<dbReference type="Gene3D" id="3.30.565.10">
    <property type="entry name" value="Histidine kinase-like ATPase, C-terminal domain"/>
    <property type="match status" value="1"/>
</dbReference>
<comment type="catalytic activity">
    <reaction evidence="1">
        <text>ATP + protein L-histidine = ADP + protein N-phospho-L-histidine.</text>
        <dbReference type="EC" id="2.7.13.3"/>
    </reaction>
</comment>
<dbReference type="Pfam" id="PF08448">
    <property type="entry name" value="PAS_4"/>
    <property type="match status" value="1"/>
</dbReference>
<evidence type="ECO:0000313" key="8">
    <source>
        <dbReference type="Proteomes" id="UP000321533"/>
    </source>
</evidence>
<dbReference type="Pfam" id="PF02518">
    <property type="entry name" value="HATPase_c"/>
    <property type="match status" value="1"/>
</dbReference>
<dbReference type="SMART" id="SM00387">
    <property type="entry name" value="HATPase_c"/>
    <property type="match status" value="1"/>
</dbReference>
<dbReference type="RefSeq" id="WP_147192913.1">
    <property type="nucleotide sequence ID" value="NZ_CP042435.1"/>
</dbReference>
<reference evidence="7 8" key="1">
    <citation type="journal article" date="2016" name="Int. J. Syst. Evol. Microbiol.">
        <title>Panacibacter ginsenosidivorans gen. nov., sp. nov., with ginsenoside converting activity isolated from soil of a ginseng field.</title>
        <authorList>
            <person name="Siddiqi M.Z."/>
            <person name="Muhammad Shafi S."/>
            <person name="Choi K.D."/>
            <person name="Im W.T."/>
        </authorList>
    </citation>
    <scope>NUCLEOTIDE SEQUENCE [LARGE SCALE GENOMIC DNA]</scope>
    <source>
        <strain evidence="7 8">Gsoil1550</strain>
    </source>
</reference>
<keyword evidence="5" id="KW-0418">Kinase</keyword>
<evidence type="ECO:0000256" key="2">
    <source>
        <dbReference type="ARBA" id="ARBA00012438"/>
    </source>
</evidence>
<evidence type="ECO:0000256" key="4">
    <source>
        <dbReference type="ARBA" id="ARBA00022679"/>
    </source>
</evidence>
<dbReference type="EMBL" id="CP042435">
    <property type="protein sequence ID" value="QEC70037.1"/>
    <property type="molecule type" value="Genomic_DNA"/>
</dbReference>
<dbReference type="InterPro" id="IPR052162">
    <property type="entry name" value="Sensor_kinase/Photoreceptor"/>
</dbReference>
<keyword evidence="3" id="KW-0597">Phosphoprotein</keyword>
<dbReference type="PANTHER" id="PTHR43304">
    <property type="entry name" value="PHYTOCHROME-LIKE PROTEIN CPH1"/>
    <property type="match status" value="1"/>
</dbReference>
<dbReference type="KEGG" id="pgin:FRZ67_23045"/>
<dbReference type="InterPro" id="IPR000014">
    <property type="entry name" value="PAS"/>
</dbReference>
<dbReference type="InterPro" id="IPR005467">
    <property type="entry name" value="His_kinase_dom"/>
</dbReference>